<protein>
    <submittedName>
        <fullName evidence="4">C-type lectin domain-containing protein</fullName>
    </submittedName>
</protein>
<dbReference type="GO" id="GO:0038023">
    <property type="term" value="F:signaling receptor activity"/>
    <property type="evidence" value="ECO:0000318"/>
    <property type="project" value="GO_Central"/>
</dbReference>
<feature type="signal peptide" evidence="2">
    <location>
        <begin position="1"/>
        <end position="20"/>
    </location>
</feature>
<evidence type="ECO:0000313" key="4">
    <source>
        <dbReference type="EMBL" id="CCD63871.2"/>
    </source>
</evidence>
<dbReference type="Reactome" id="R-CEL-1236978">
    <property type="pathway name" value="Cross-presentation of soluble exogenous antigens (endosomes)"/>
</dbReference>
<dbReference type="PROSITE" id="PS00615">
    <property type="entry name" value="C_TYPE_LECTIN_1"/>
    <property type="match status" value="1"/>
</dbReference>
<dbReference type="STRING" id="6239.C09D1.2.1"/>
<feature type="domain" description="C-type lectin" evidence="3">
    <location>
        <begin position="192"/>
        <end position="302"/>
    </location>
</feature>
<dbReference type="Reactome" id="R-CEL-1482925">
    <property type="pathway name" value="Acyl chain remodelling of PG"/>
</dbReference>
<dbReference type="SUPFAM" id="SSF56436">
    <property type="entry name" value="C-type lectin-like"/>
    <property type="match status" value="2"/>
</dbReference>
<dbReference type="Reactome" id="R-CEL-1482788">
    <property type="pathway name" value="Acyl chain remodelling of PC"/>
</dbReference>
<dbReference type="Gene3D" id="3.10.100.10">
    <property type="entry name" value="Mannose-Binding Protein A, subunit A"/>
    <property type="match status" value="2"/>
</dbReference>
<name>G4RY15_CAEEL</name>
<keyword evidence="5" id="KW-1185">Reference proteome</keyword>
<dbReference type="Reactome" id="R-CEL-1482922">
    <property type="pathway name" value="Acyl chain remodelling of PI"/>
</dbReference>
<dbReference type="Proteomes" id="UP000001940">
    <property type="component" value="Chromosome I"/>
</dbReference>
<proteinExistence type="predicted"/>
<dbReference type="AlphaFoldDB" id="G4RY15"/>
<dbReference type="PaxDb" id="6239-C09D1.2"/>
<dbReference type="PROSITE" id="PS50041">
    <property type="entry name" value="C_TYPE_LECTIN_2"/>
    <property type="match status" value="2"/>
</dbReference>
<dbReference type="Pfam" id="PF00059">
    <property type="entry name" value="Lectin_C"/>
    <property type="match status" value="2"/>
</dbReference>
<dbReference type="Reactome" id="R-CEL-1482801">
    <property type="pathway name" value="Acyl chain remodelling of PS"/>
</dbReference>
<gene>
    <name evidence="4 6" type="primary">clec-89</name>
    <name evidence="6" type="ORF">C09D1.2</name>
    <name evidence="4" type="ORF">CELE_C09D1.2</name>
</gene>
<dbReference type="CTD" id="24104193"/>
<dbReference type="Reactome" id="R-CEL-1482839">
    <property type="pathway name" value="Acyl chain remodelling of PE"/>
</dbReference>
<dbReference type="EMBL" id="BX284601">
    <property type="protein sequence ID" value="CCD63871.2"/>
    <property type="molecule type" value="Genomic_DNA"/>
</dbReference>
<dbReference type="Reactome" id="R-CEL-6803157">
    <property type="pathway name" value="Antimicrobial peptides"/>
</dbReference>
<dbReference type="InParanoid" id="G4RY15"/>
<evidence type="ECO:0000256" key="2">
    <source>
        <dbReference type="SAM" id="SignalP"/>
    </source>
</evidence>
<dbReference type="eggNOG" id="KOG4297">
    <property type="taxonomic scope" value="Eukaryota"/>
</dbReference>
<dbReference type="CDD" id="cd00037">
    <property type="entry name" value="CLECT"/>
    <property type="match status" value="2"/>
</dbReference>
<dbReference type="InterPro" id="IPR018378">
    <property type="entry name" value="C-type_lectin_CS"/>
</dbReference>
<dbReference type="AGR" id="WB:WBGene00015631"/>
<dbReference type="GeneID" id="24104193"/>
<dbReference type="InterPro" id="IPR016187">
    <property type="entry name" value="CTDL_fold"/>
</dbReference>
<sequence>MTLFHFISFFLTSLFSTTVGLSIPPTTFPNCPKSWHHDEPGRTCYHLARRRMRLTEAHSYCQKMIADGSAHVLRVECGGENDFISGLVKGHSEKVWIDARARFDIVDGAAGLFGPGFVYRWPNGKIVRYSNWANGNGLEEVGSSNSNKCINIKSDGHWMNANCSSTAAVICEKKLHRPYSKHCPKHWVYNKETQACYRTISKTNMTILEADNKCFDYGFEHRQDAMLTSIESESENQFVMNLAKEKDANFEFIYLGGYGRSRNGNKWHWMDGSEFNYMNWDRGMPFGRRALAVLVMNKRGKWINHYADKILSQYNAVAVCKFKS</sequence>
<dbReference type="OMA" id="SQYNAVA"/>
<dbReference type="RefSeq" id="NP_001293152.1">
    <property type="nucleotide sequence ID" value="NM_001306223.3"/>
</dbReference>
<keyword evidence="2" id="KW-0732">Signal</keyword>
<dbReference type="OrthoDB" id="5850157at2759"/>
<organism evidence="4 5">
    <name type="scientific">Caenorhabditis elegans</name>
    <dbReference type="NCBI Taxonomy" id="6239"/>
    <lineage>
        <taxon>Eukaryota</taxon>
        <taxon>Metazoa</taxon>
        <taxon>Ecdysozoa</taxon>
        <taxon>Nematoda</taxon>
        <taxon>Chromadorea</taxon>
        <taxon>Rhabditida</taxon>
        <taxon>Rhabditina</taxon>
        <taxon>Rhabditomorpha</taxon>
        <taxon>Rhabditoidea</taxon>
        <taxon>Rhabditidae</taxon>
        <taxon>Peloderinae</taxon>
        <taxon>Caenorhabditis</taxon>
    </lineage>
</organism>
<dbReference type="Reactome" id="R-CEL-1483166">
    <property type="pathway name" value="Synthesis of PA"/>
</dbReference>
<evidence type="ECO:0000313" key="6">
    <source>
        <dbReference type="WormBase" id="C09D1.2"/>
    </source>
</evidence>
<dbReference type="KEGG" id="cel:CELE_C09D1.2"/>
<evidence type="ECO:0000256" key="1">
    <source>
        <dbReference type="ARBA" id="ARBA00023157"/>
    </source>
</evidence>
<accession>G4RY15</accession>
<dbReference type="SMR" id="G4RY15"/>
<feature type="chain" id="PRO_5003467927" evidence="2">
    <location>
        <begin position="21"/>
        <end position="324"/>
    </location>
</feature>
<dbReference type="Bgee" id="WBGene00015631">
    <property type="expression patterns" value="Expressed in adult organism and 2 other cell types or tissues"/>
</dbReference>
<dbReference type="InterPro" id="IPR001304">
    <property type="entry name" value="C-type_lectin-like"/>
</dbReference>
<dbReference type="PANTHER" id="PTHR22803">
    <property type="entry name" value="MANNOSE, PHOSPHOLIPASE, LECTIN RECEPTOR RELATED"/>
    <property type="match status" value="1"/>
</dbReference>
<dbReference type="InterPro" id="IPR016186">
    <property type="entry name" value="C-type_lectin-like/link_sf"/>
</dbReference>
<keyword evidence="1" id="KW-1015">Disulfide bond</keyword>
<dbReference type="HOGENOM" id="CLU_1027579_0_0_1"/>
<evidence type="ECO:0000313" key="5">
    <source>
        <dbReference type="Proteomes" id="UP000001940"/>
    </source>
</evidence>
<dbReference type="SMART" id="SM00034">
    <property type="entry name" value="CLECT"/>
    <property type="match status" value="2"/>
</dbReference>
<dbReference type="InterPro" id="IPR050111">
    <property type="entry name" value="C-type_lectin/snaclec_domain"/>
</dbReference>
<dbReference type="WormBase" id="C09D1.2">
    <property type="protein sequence ID" value="CE48334"/>
    <property type="gene ID" value="WBGene00015631"/>
    <property type="gene designation" value="clec-89"/>
</dbReference>
<reference evidence="4 5" key="1">
    <citation type="journal article" date="1998" name="Science">
        <title>Genome sequence of the nematode C. elegans: a platform for investigating biology.</title>
        <authorList>
            <consortium name="The C. elegans sequencing consortium"/>
            <person name="Sulson J.E."/>
            <person name="Waterston R."/>
        </authorList>
    </citation>
    <scope>NUCLEOTIDE SEQUENCE [LARGE SCALE GENOMIC DNA]</scope>
    <source>
        <strain evidence="4 5">Bristol N2</strain>
    </source>
</reference>
<feature type="domain" description="C-type lectin" evidence="3">
    <location>
        <begin position="40"/>
        <end position="172"/>
    </location>
</feature>
<evidence type="ECO:0000259" key="3">
    <source>
        <dbReference type="PROSITE" id="PS50041"/>
    </source>
</evidence>
<dbReference type="FunFam" id="3.10.100.10:FF:000133">
    <property type="entry name" value="C-type LECtin"/>
    <property type="match status" value="2"/>
</dbReference>